<dbReference type="EMBL" id="CP054569">
    <property type="protein sequence ID" value="QKQ45233.1"/>
    <property type="molecule type" value="Genomic_DNA"/>
</dbReference>
<feature type="transmembrane region" description="Helical" evidence="1">
    <location>
        <begin position="6"/>
        <end position="27"/>
    </location>
</feature>
<reference evidence="2 4" key="1">
    <citation type="submission" date="2020-05" db="EMBL/GenBank/DDBJ databases">
        <title>FDA dAtabase for Regulatory Grade micrObial Sequences (FDA-ARGOS): Supporting development and validation of Infectious Disease Dx tests.</title>
        <authorList>
            <person name="Sproer C."/>
            <person name="Gronow S."/>
            <person name="Severitt S."/>
            <person name="Schroder I."/>
            <person name="Tallon L."/>
            <person name="Sadzewicz L."/>
            <person name="Zhao X."/>
            <person name="Vavikolanu K."/>
            <person name="Mehta A."/>
            <person name="Aluvathingal J."/>
            <person name="Nadendla S."/>
            <person name="Myers T."/>
            <person name="Yan Y."/>
            <person name="Sichtig H."/>
        </authorList>
    </citation>
    <scope>NUCLEOTIDE SEQUENCE [LARGE SCALE GENOMIC DNA]</scope>
    <source>
        <strain evidence="2 4">FDAARGOS_787</strain>
    </source>
</reference>
<organism evidence="2 4">
    <name type="scientific">Achromobacter denitrificans</name>
    <name type="common">Alcaligenes denitrificans</name>
    <dbReference type="NCBI Taxonomy" id="32002"/>
    <lineage>
        <taxon>Bacteria</taxon>
        <taxon>Pseudomonadati</taxon>
        <taxon>Pseudomonadota</taxon>
        <taxon>Betaproteobacteria</taxon>
        <taxon>Burkholderiales</taxon>
        <taxon>Alcaligenaceae</taxon>
        <taxon>Achromobacter</taxon>
    </lineage>
</organism>
<reference evidence="3 5" key="2">
    <citation type="submission" date="2024-05" db="EMBL/GenBank/DDBJ databases">
        <title>Achromobacter denitrificans. BP1, complete genome.</title>
        <authorList>
            <person name="Zhang B."/>
        </authorList>
    </citation>
    <scope>NUCLEOTIDE SEQUENCE [LARGE SCALE GENOMIC DNA]</scope>
    <source>
        <strain evidence="3 5">BP1</strain>
    </source>
</reference>
<evidence type="ECO:0000313" key="4">
    <source>
        <dbReference type="Proteomes" id="UP000509782"/>
    </source>
</evidence>
<keyword evidence="1" id="KW-0812">Transmembrane</keyword>
<keyword evidence="1" id="KW-1133">Transmembrane helix</keyword>
<keyword evidence="1" id="KW-0472">Membrane</keyword>
<dbReference type="AlphaFoldDB" id="A0A6N0JE51"/>
<dbReference type="EMBL" id="CP154792">
    <property type="protein sequence ID" value="XAN14279.1"/>
    <property type="molecule type" value="Genomic_DNA"/>
</dbReference>
<feature type="transmembrane region" description="Helical" evidence="1">
    <location>
        <begin position="39"/>
        <end position="63"/>
    </location>
</feature>
<feature type="transmembrane region" description="Helical" evidence="1">
    <location>
        <begin position="75"/>
        <end position="96"/>
    </location>
</feature>
<dbReference type="Proteomes" id="UP000509782">
    <property type="component" value="Chromosome"/>
</dbReference>
<proteinExistence type="predicted"/>
<name>A0A6N0JE51_ACHDE</name>
<accession>A0A6N0JE51</accession>
<keyword evidence="5" id="KW-1185">Reference proteome</keyword>
<dbReference type="Proteomes" id="UP001446337">
    <property type="component" value="Chromosome"/>
</dbReference>
<gene>
    <name evidence="3" type="ORF">AAIK43_23210</name>
    <name evidence="2" type="ORF">FOC81_00290</name>
</gene>
<evidence type="ECO:0000313" key="3">
    <source>
        <dbReference type="EMBL" id="XAN14279.1"/>
    </source>
</evidence>
<protein>
    <recommendedName>
        <fullName evidence="6">DNA methyltransferase</fullName>
    </recommendedName>
</protein>
<evidence type="ECO:0000256" key="1">
    <source>
        <dbReference type="SAM" id="Phobius"/>
    </source>
</evidence>
<sequence>MDTAVIVNLLIQLVAGAAGGNGLAKMLQQFNLGPLGNTIAGAIGGLAGGSWLAPMITAGAGAVAAGNAGLDLSSIAGSLVGGGVGGAVLTLIAGAVRKMFVGQKP</sequence>
<evidence type="ECO:0000313" key="2">
    <source>
        <dbReference type="EMBL" id="QKQ45233.1"/>
    </source>
</evidence>
<dbReference type="RefSeq" id="WP_088146643.1">
    <property type="nucleotide sequence ID" value="NZ_CP054569.1"/>
</dbReference>
<evidence type="ECO:0000313" key="5">
    <source>
        <dbReference type="Proteomes" id="UP001446337"/>
    </source>
</evidence>
<evidence type="ECO:0008006" key="6">
    <source>
        <dbReference type="Google" id="ProtNLM"/>
    </source>
</evidence>